<evidence type="ECO:0000256" key="3">
    <source>
        <dbReference type="ARBA" id="ARBA00022729"/>
    </source>
</evidence>
<feature type="region of interest" description="Disordered" evidence="8">
    <location>
        <begin position="132"/>
        <end position="159"/>
    </location>
</feature>
<dbReference type="EMBL" id="CP047895">
    <property type="protein sequence ID" value="QHL91723.1"/>
    <property type="molecule type" value="Genomic_DNA"/>
</dbReference>
<comment type="function">
    <text evidence="1 7">Assembles around the rod to form the L-ring and probably protects the motor/basal body from shearing forces during rotation.</text>
</comment>
<comment type="subcellular location">
    <subcellularLocation>
        <location evidence="7">Cell outer membrane</location>
    </subcellularLocation>
    <subcellularLocation>
        <location evidence="7">Bacterial flagellum basal body</location>
    </subcellularLocation>
</comment>
<evidence type="ECO:0000256" key="6">
    <source>
        <dbReference type="ARBA" id="ARBA00023237"/>
    </source>
</evidence>
<dbReference type="GO" id="GO:0009427">
    <property type="term" value="C:bacterial-type flagellum basal body, distal rod, L ring"/>
    <property type="evidence" value="ECO:0007669"/>
    <property type="project" value="InterPro"/>
</dbReference>
<protein>
    <recommendedName>
        <fullName evidence="7">Flagellar L-ring protein</fullName>
    </recommendedName>
    <alternativeName>
        <fullName evidence="7">Basal body L-ring protein</fullName>
    </alternativeName>
</protein>
<dbReference type="PANTHER" id="PTHR34933:SF1">
    <property type="entry name" value="FLAGELLAR L-RING PROTEIN"/>
    <property type="match status" value="1"/>
</dbReference>
<dbReference type="GO" id="GO:0003774">
    <property type="term" value="F:cytoskeletal motor activity"/>
    <property type="evidence" value="ECO:0007669"/>
    <property type="project" value="InterPro"/>
</dbReference>
<dbReference type="PRINTS" id="PR01008">
    <property type="entry name" value="FLGLRINGFLGH"/>
</dbReference>
<dbReference type="Pfam" id="PF02107">
    <property type="entry name" value="FlgH"/>
    <property type="match status" value="1"/>
</dbReference>
<reference evidence="9 10" key="1">
    <citation type="submission" date="2020-01" db="EMBL/GenBank/DDBJ databases">
        <title>Sphingomonas sp. C33 whole genome sequece.</title>
        <authorList>
            <person name="Park C."/>
        </authorList>
    </citation>
    <scope>NUCLEOTIDE SEQUENCE [LARGE SCALE GENOMIC DNA]</scope>
    <source>
        <strain evidence="9 10">C33</strain>
    </source>
</reference>
<evidence type="ECO:0000256" key="2">
    <source>
        <dbReference type="ARBA" id="ARBA00006929"/>
    </source>
</evidence>
<accession>A0A7Z2S6N8</accession>
<comment type="subunit">
    <text evidence="7">The basal body constitutes a major portion of the flagellar organelle and consists of four rings (L,P,S, and M) mounted on a central rod.</text>
</comment>
<keyword evidence="4 7" id="KW-0472">Membrane</keyword>
<dbReference type="KEGG" id="schy:GVO57_01525"/>
<dbReference type="HAMAP" id="MF_00415">
    <property type="entry name" value="FlgH"/>
    <property type="match status" value="1"/>
</dbReference>
<organism evidence="9 10">
    <name type="scientific">Sphingomonas changnyeongensis</name>
    <dbReference type="NCBI Taxonomy" id="2698679"/>
    <lineage>
        <taxon>Bacteria</taxon>
        <taxon>Pseudomonadati</taxon>
        <taxon>Pseudomonadota</taxon>
        <taxon>Alphaproteobacteria</taxon>
        <taxon>Sphingomonadales</taxon>
        <taxon>Sphingomonadaceae</taxon>
        <taxon>Sphingomonas</taxon>
    </lineage>
</organism>
<gene>
    <name evidence="7 9" type="primary">flgH</name>
    <name evidence="9" type="ORF">GVO57_01525</name>
</gene>
<keyword evidence="9" id="KW-0966">Cell projection</keyword>
<keyword evidence="9" id="KW-0969">Cilium</keyword>
<dbReference type="InterPro" id="IPR000527">
    <property type="entry name" value="Flag_Lring"/>
</dbReference>
<dbReference type="AlphaFoldDB" id="A0A7Z2S6N8"/>
<proteinExistence type="inferred from homology"/>
<keyword evidence="5 7" id="KW-0975">Bacterial flagellum</keyword>
<keyword evidence="3" id="KW-0732">Signal</keyword>
<evidence type="ECO:0000256" key="4">
    <source>
        <dbReference type="ARBA" id="ARBA00023136"/>
    </source>
</evidence>
<evidence type="ECO:0000256" key="8">
    <source>
        <dbReference type="SAM" id="MobiDB-lite"/>
    </source>
</evidence>
<evidence type="ECO:0000313" key="10">
    <source>
        <dbReference type="Proteomes" id="UP000464468"/>
    </source>
</evidence>
<comment type="similarity">
    <text evidence="2 7">Belongs to the FlgH family.</text>
</comment>
<name>A0A7Z2S6N8_9SPHN</name>
<keyword evidence="10" id="KW-1185">Reference proteome</keyword>
<evidence type="ECO:0000256" key="7">
    <source>
        <dbReference type="HAMAP-Rule" id="MF_00415"/>
    </source>
</evidence>
<evidence type="ECO:0000256" key="1">
    <source>
        <dbReference type="ARBA" id="ARBA00002591"/>
    </source>
</evidence>
<sequence length="249" mass="26659">MAALAPTLAGCGAAGRLAAVGKPPKMTTQENVPTPPWERSIATSGMNERLEAGARAAPAEAPVQTASIFRAGAAGLFRDQRASRTGDILTIRINVQDRAIVDNATQRSRTSSENAGLASLLGLEGLLQDVLPGQPDTGNLVESESESRSAGQGNTSRSETINLTMSAVVTSVLPNGNLVIRGRQEIRVNFELRELILTGMIRPQDIARDNSIRHSQIAEARISYGGRGQLTDLQQTRWAQQIYDALFPF</sequence>
<evidence type="ECO:0000313" key="9">
    <source>
        <dbReference type="EMBL" id="QHL91723.1"/>
    </source>
</evidence>
<dbReference type="NCBIfam" id="NF001305">
    <property type="entry name" value="PRK00249.1-5"/>
    <property type="match status" value="1"/>
</dbReference>
<feature type="compositionally biased region" description="Polar residues" evidence="8">
    <location>
        <begin position="136"/>
        <end position="159"/>
    </location>
</feature>
<dbReference type="Proteomes" id="UP000464468">
    <property type="component" value="Chromosome"/>
</dbReference>
<keyword evidence="9" id="KW-0282">Flagellum</keyword>
<keyword evidence="6 7" id="KW-0998">Cell outer membrane</keyword>
<dbReference type="GO" id="GO:0071973">
    <property type="term" value="P:bacterial-type flagellum-dependent cell motility"/>
    <property type="evidence" value="ECO:0007669"/>
    <property type="project" value="InterPro"/>
</dbReference>
<dbReference type="PANTHER" id="PTHR34933">
    <property type="entry name" value="FLAGELLAR L-RING PROTEIN"/>
    <property type="match status" value="1"/>
</dbReference>
<dbReference type="GO" id="GO:0009279">
    <property type="term" value="C:cell outer membrane"/>
    <property type="evidence" value="ECO:0007669"/>
    <property type="project" value="UniProtKB-SubCell"/>
</dbReference>
<evidence type="ECO:0000256" key="5">
    <source>
        <dbReference type="ARBA" id="ARBA00023143"/>
    </source>
</evidence>